<evidence type="ECO:0000256" key="2">
    <source>
        <dbReference type="ARBA" id="ARBA00004760"/>
    </source>
</evidence>
<keyword evidence="7 10" id="KW-0560">Oxidoreductase</keyword>
<dbReference type="GO" id="GO:0016020">
    <property type="term" value="C:membrane"/>
    <property type="evidence" value="ECO:0007669"/>
    <property type="project" value="GOC"/>
</dbReference>
<accession>A0A5B9DFS2</accession>
<dbReference type="Gene3D" id="3.40.50.720">
    <property type="entry name" value="NAD(P)-binding Rossmann-like Domain"/>
    <property type="match status" value="1"/>
</dbReference>
<dbReference type="GO" id="GO:0030148">
    <property type="term" value="P:sphingolipid biosynthetic process"/>
    <property type="evidence" value="ECO:0007669"/>
    <property type="project" value="InterPro"/>
</dbReference>
<dbReference type="PANTHER" id="PTHR43550">
    <property type="entry name" value="3-KETODIHYDROSPHINGOSINE REDUCTASE"/>
    <property type="match status" value="1"/>
</dbReference>
<evidence type="ECO:0000256" key="5">
    <source>
        <dbReference type="ARBA" id="ARBA00022857"/>
    </source>
</evidence>
<sequence length="276" mass="31812">MEKLYFKDKIAIICGGSKGMGEETSKLIVKMGGSVLIIARDMEVLKTVAEELNQLKVIESQFVEFFSCDTTDMVKLKPLIKDFINNHRVPDYLLNLVGYAYPQYIEKLTLDDFKRNMDVNYYGQLVPILTLLPYFMKEKRGFIANTSSMMGYFGMMSYATYCPSKFAIVGLTEALRHELKPFNIGFSILYPPDTDTPGMAKENETKPEECKILSETVKLLSAEEVAKVFIKGIRKKKYNILPGEAKMVWLLYRYLPRLVRWFMDGDYKKARKRLGK</sequence>
<evidence type="ECO:0000256" key="9">
    <source>
        <dbReference type="ARBA" id="ARBA00026112"/>
    </source>
</evidence>
<evidence type="ECO:0000256" key="4">
    <source>
        <dbReference type="ARBA" id="ARBA00022824"/>
    </source>
</evidence>
<keyword evidence="4" id="KW-0256">Endoplasmic reticulum</keyword>
<evidence type="ECO:0000256" key="7">
    <source>
        <dbReference type="ARBA" id="ARBA00023002"/>
    </source>
</evidence>
<dbReference type="GO" id="GO:0006666">
    <property type="term" value="P:3-keto-sphinganine metabolic process"/>
    <property type="evidence" value="ECO:0007669"/>
    <property type="project" value="InterPro"/>
</dbReference>
<evidence type="ECO:0000313" key="11">
    <source>
        <dbReference type="Proteomes" id="UP000321408"/>
    </source>
</evidence>
<comment type="pathway">
    <text evidence="2">Lipid metabolism; sphingolipid metabolism.</text>
</comment>
<keyword evidence="5" id="KW-0521">NADP</keyword>
<dbReference type="InterPro" id="IPR002347">
    <property type="entry name" value="SDR_fam"/>
</dbReference>
<keyword evidence="6" id="KW-0746">Sphingolipid metabolism</keyword>
<dbReference type="PRINTS" id="PR00081">
    <property type="entry name" value="GDHRDH"/>
</dbReference>
<dbReference type="EC" id="1.1.1.102" evidence="9"/>
<dbReference type="AlphaFoldDB" id="A0A5B9DFS2"/>
<dbReference type="PANTHER" id="PTHR43550:SF3">
    <property type="entry name" value="3-KETODIHYDROSPHINGOSINE REDUCTASE"/>
    <property type="match status" value="1"/>
</dbReference>
<evidence type="ECO:0000256" key="1">
    <source>
        <dbReference type="ARBA" id="ARBA00004240"/>
    </source>
</evidence>
<comment type="pathway">
    <text evidence="3">Sphingolipid metabolism.</text>
</comment>
<keyword evidence="8" id="KW-0443">Lipid metabolism</keyword>
<organism evidence="10 11">
    <name type="scientific">Promethearchaeum syntrophicum</name>
    <dbReference type="NCBI Taxonomy" id="2594042"/>
    <lineage>
        <taxon>Archaea</taxon>
        <taxon>Promethearchaeati</taxon>
        <taxon>Promethearchaeota</taxon>
        <taxon>Promethearchaeia</taxon>
        <taxon>Promethearchaeales</taxon>
        <taxon>Promethearchaeaceae</taxon>
        <taxon>Promethearchaeum</taxon>
    </lineage>
</organism>
<gene>
    <name evidence="10" type="ORF">DSAG12_03709</name>
</gene>
<comment type="subcellular location">
    <subcellularLocation>
        <location evidence="1">Endoplasmic reticulum</location>
    </subcellularLocation>
</comment>
<evidence type="ECO:0000256" key="3">
    <source>
        <dbReference type="ARBA" id="ARBA00004991"/>
    </source>
</evidence>
<protein>
    <recommendedName>
        <fullName evidence="9">3-dehydrosphinganine reductase</fullName>
        <ecNumber evidence="9">1.1.1.102</ecNumber>
    </recommendedName>
</protein>
<dbReference type="EMBL" id="CP042905">
    <property type="protein sequence ID" value="QEE17871.2"/>
    <property type="molecule type" value="Genomic_DNA"/>
</dbReference>
<proteinExistence type="predicted"/>
<reference evidence="10 11" key="1">
    <citation type="journal article" date="2020" name="Nature">
        <title>Isolation of an archaeon at the prokaryote-eukaryote interface.</title>
        <authorList>
            <person name="Imachi H."/>
            <person name="Nobu M.K."/>
            <person name="Nakahara N."/>
            <person name="Morono Y."/>
            <person name="Ogawara M."/>
            <person name="Takaki Y."/>
            <person name="Takano Y."/>
            <person name="Uematsu K."/>
            <person name="Ikuta T."/>
            <person name="Ito M."/>
            <person name="Matsui Y."/>
            <person name="Miyazaki M."/>
            <person name="Murata K."/>
            <person name="Saito Y."/>
            <person name="Sakai S."/>
            <person name="Song C."/>
            <person name="Tasumi E."/>
            <person name="Yamanaka Y."/>
            <person name="Yamaguchi T."/>
            <person name="Kamagata Y."/>
            <person name="Tamaki H."/>
            <person name="Takai K."/>
        </authorList>
    </citation>
    <scope>NUCLEOTIDE SEQUENCE [LARGE SCALE GENOMIC DNA]</scope>
    <source>
        <strain evidence="10 11">MK-D1</strain>
    </source>
</reference>
<dbReference type="KEGG" id="psyt:DSAG12_03709"/>
<dbReference type="SUPFAM" id="SSF51735">
    <property type="entry name" value="NAD(P)-binding Rossmann-fold domains"/>
    <property type="match status" value="1"/>
</dbReference>
<evidence type="ECO:0000256" key="6">
    <source>
        <dbReference type="ARBA" id="ARBA00022919"/>
    </source>
</evidence>
<name>A0A5B9DFS2_9ARCH</name>
<dbReference type="CDD" id="cd08939">
    <property type="entry name" value="KDSR-like_SDR_c"/>
    <property type="match status" value="1"/>
</dbReference>
<keyword evidence="11" id="KW-1185">Reference proteome</keyword>
<reference evidence="10 11" key="2">
    <citation type="journal article" date="2024" name="Int. J. Syst. Evol. Microbiol.">
        <title>Promethearchaeum syntrophicum gen. nov., sp. nov., an anaerobic, obligately syntrophic archaeon, the first isolate of the lineage 'Asgard' archaea, and proposal of the new archaeal phylum Promethearchaeota phyl. nov. and kingdom Promethearchaeati regn. nov.</title>
        <authorList>
            <person name="Imachi H."/>
            <person name="Nobu M.K."/>
            <person name="Kato S."/>
            <person name="Takaki Y."/>
            <person name="Miyazaki M."/>
            <person name="Miyata M."/>
            <person name="Ogawara M."/>
            <person name="Saito Y."/>
            <person name="Sakai S."/>
            <person name="Tahara Y.O."/>
            <person name="Takano Y."/>
            <person name="Tasumi E."/>
            <person name="Uematsu K."/>
            <person name="Yoshimura T."/>
            <person name="Itoh T."/>
            <person name="Ohkuma M."/>
            <person name="Takai K."/>
        </authorList>
    </citation>
    <scope>NUCLEOTIDE SEQUENCE [LARGE SCALE GENOMIC DNA]</scope>
    <source>
        <strain evidence="10 11">MK-D1</strain>
    </source>
</reference>
<evidence type="ECO:0000256" key="8">
    <source>
        <dbReference type="ARBA" id="ARBA00023098"/>
    </source>
</evidence>
<dbReference type="Proteomes" id="UP000321408">
    <property type="component" value="Chromosome"/>
</dbReference>
<dbReference type="InterPro" id="IPR036291">
    <property type="entry name" value="NAD(P)-bd_dom_sf"/>
</dbReference>
<dbReference type="Pfam" id="PF00106">
    <property type="entry name" value="adh_short"/>
    <property type="match status" value="1"/>
</dbReference>
<dbReference type="InterPro" id="IPR045022">
    <property type="entry name" value="KDSR-like"/>
</dbReference>
<dbReference type="GO" id="GO:0047560">
    <property type="term" value="F:3-dehydrosphinganine reductase activity"/>
    <property type="evidence" value="ECO:0007669"/>
    <property type="project" value="UniProtKB-EC"/>
</dbReference>
<evidence type="ECO:0000313" key="10">
    <source>
        <dbReference type="EMBL" id="QEE17871.2"/>
    </source>
</evidence>